<evidence type="ECO:0000256" key="6">
    <source>
        <dbReference type="SAM" id="Phobius"/>
    </source>
</evidence>
<evidence type="ECO:0000313" key="9">
    <source>
        <dbReference type="Proteomes" id="UP000198979"/>
    </source>
</evidence>
<reference evidence="9" key="1">
    <citation type="submission" date="2016-10" db="EMBL/GenBank/DDBJ databases">
        <authorList>
            <person name="Varghese N."/>
            <person name="Submissions S."/>
        </authorList>
    </citation>
    <scope>NUCLEOTIDE SEQUENCE [LARGE SCALE GENOMIC DNA]</scope>
    <source>
        <strain evidence="9">K1</strain>
    </source>
</reference>
<dbReference type="GO" id="GO:0000271">
    <property type="term" value="P:polysaccharide biosynthetic process"/>
    <property type="evidence" value="ECO:0007669"/>
    <property type="project" value="InterPro"/>
</dbReference>
<evidence type="ECO:0000259" key="7">
    <source>
        <dbReference type="Pfam" id="PF04138"/>
    </source>
</evidence>
<gene>
    <name evidence="8" type="ORF">SAMN05216169_10065</name>
</gene>
<dbReference type="EMBL" id="FOJQ01000006">
    <property type="protein sequence ID" value="SFA42473.1"/>
    <property type="molecule type" value="Genomic_DNA"/>
</dbReference>
<evidence type="ECO:0000256" key="5">
    <source>
        <dbReference type="ARBA" id="ARBA00023136"/>
    </source>
</evidence>
<accession>A0A1I0SSU3</accession>
<evidence type="ECO:0000256" key="4">
    <source>
        <dbReference type="ARBA" id="ARBA00022989"/>
    </source>
</evidence>
<protein>
    <submittedName>
        <fullName evidence="8">Putative flippase GtrA (Transmembrane translocase of bactoprenol-linked glucose)</fullName>
    </submittedName>
</protein>
<dbReference type="InterPro" id="IPR051401">
    <property type="entry name" value="GtrA_CellWall_Glycosyl"/>
</dbReference>
<keyword evidence="4 6" id="KW-1133">Transmembrane helix</keyword>
<keyword evidence="5 6" id="KW-0472">Membrane</keyword>
<comment type="subcellular location">
    <subcellularLocation>
        <location evidence="1">Membrane</location>
        <topology evidence="1">Multi-pass membrane protein</topology>
    </subcellularLocation>
</comment>
<proteinExistence type="inferred from homology"/>
<dbReference type="PANTHER" id="PTHR38459">
    <property type="entry name" value="PROPHAGE BACTOPRENOL-LINKED GLUCOSE TRANSLOCASE HOMOLOG"/>
    <property type="match status" value="1"/>
</dbReference>
<feature type="transmembrane region" description="Helical" evidence="6">
    <location>
        <begin position="94"/>
        <end position="113"/>
    </location>
</feature>
<keyword evidence="9" id="KW-1185">Reference proteome</keyword>
<organism evidence="8 9">
    <name type="scientific">Anoxybacillus pushchinoensis</name>
    <dbReference type="NCBI Taxonomy" id="150248"/>
    <lineage>
        <taxon>Bacteria</taxon>
        <taxon>Bacillati</taxon>
        <taxon>Bacillota</taxon>
        <taxon>Bacilli</taxon>
        <taxon>Bacillales</taxon>
        <taxon>Anoxybacillaceae</taxon>
        <taxon>Anoxybacillus</taxon>
    </lineage>
</organism>
<name>A0A1I0SSU3_9BACL</name>
<dbReference type="RefSeq" id="WP_091700712.1">
    <property type="nucleotide sequence ID" value="NZ_FOJQ01000006.1"/>
</dbReference>
<evidence type="ECO:0000256" key="1">
    <source>
        <dbReference type="ARBA" id="ARBA00004141"/>
    </source>
</evidence>
<evidence type="ECO:0000313" key="8">
    <source>
        <dbReference type="EMBL" id="SFA42473.1"/>
    </source>
</evidence>
<dbReference type="Proteomes" id="UP000198979">
    <property type="component" value="Unassembled WGS sequence"/>
</dbReference>
<dbReference type="AlphaFoldDB" id="A0A1I0SSU3"/>
<dbReference type="PANTHER" id="PTHR38459:SF1">
    <property type="entry name" value="PROPHAGE BACTOPRENOL-LINKED GLUCOSE TRANSLOCASE HOMOLOG"/>
    <property type="match status" value="1"/>
</dbReference>
<comment type="similarity">
    <text evidence="2">Belongs to the GtrA family.</text>
</comment>
<feature type="transmembrane region" description="Helical" evidence="6">
    <location>
        <begin position="36"/>
        <end position="57"/>
    </location>
</feature>
<dbReference type="STRING" id="150248.SAMN05216169_10065"/>
<keyword evidence="3 6" id="KW-0812">Transmembrane</keyword>
<dbReference type="Pfam" id="PF04138">
    <property type="entry name" value="GtrA_DPMS_TM"/>
    <property type="match status" value="1"/>
</dbReference>
<sequence>MSSYVTFIRFIVVGISNTVVDWLLFFFFVSLNVPQVWAQTFAYSAGVVNSYMWNRIWTFRVKGAIMKQFVRFLVLNFCSLTVTIIVLYGCNQMFSVFLSKFMATISGIVINWIGSRMWVFSGKTTA</sequence>
<evidence type="ECO:0000256" key="3">
    <source>
        <dbReference type="ARBA" id="ARBA00022692"/>
    </source>
</evidence>
<feature type="transmembrane region" description="Helical" evidence="6">
    <location>
        <begin position="69"/>
        <end position="88"/>
    </location>
</feature>
<dbReference type="GO" id="GO:0005886">
    <property type="term" value="C:plasma membrane"/>
    <property type="evidence" value="ECO:0007669"/>
    <property type="project" value="TreeGrafter"/>
</dbReference>
<feature type="domain" description="GtrA/DPMS transmembrane" evidence="7">
    <location>
        <begin position="9"/>
        <end position="120"/>
    </location>
</feature>
<dbReference type="OrthoDB" id="9812049at2"/>
<evidence type="ECO:0000256" key="2">
    <source>
        <dbReference type="ARBA" id="ARBA00009399"/>
    </source>
</evidence>
<feature type="transmembrane region" description="Helical" evidence="6">
    <location>
        <begin position="7"/>
        <end position="30"/>
    </location>
</feature>
<dbReference type="InterPro" id="IPR007267">
    <property type="entry name" value="GtrA_DPMS_TM"/>
</dbReference>